<dbReference type="PANTHER" id="PTHR45947">
    <property type="entry name" value="SULFOQUINOVOSYL TRANSFERASE SQD2"/>
    <property type="match status" value="1"/>
</dbReference>
<dbReference type="InterPro" id="IPR028098">
    <property type="entry name" value="Glyco_trans_4-like_N"/>
</dbReference>
<dbReference type="RefSeq" id="WP_049877133.1">
    <property type="nucleotide sequence ID" value="NZ_JANFKD010000015.1"/>
</dbReference>
<dbReference type="Gene3D" id="3.40.50.2000">
    <property type="entry name" value="Glycogen Phosphorylase B"/>
    <property type="match status" value="2"/>
</dbReference>
<dbReference type="InterPro" id="IPR050194">
    <property type="entry name" value="Glycosyltransferase_grp1"/>
</dbReference>
<sequence length="356" mass="39929">MKVILLSAGDNPHTEKIANELSKEHSVFLVSLHPLSSNYSDRVVKYKLTLNPGLGYIFSFFELRKIIKEVKPDILNAHYASGYGLLASLSGFEHAVLSLWGSDIYIFPRKSFLHKWLIGYNIRKSKVVASTSRVMLDRARTMFNFDNYIITPFGVDTKKFSPKPKLNIEETVTIGTVKSLKKIYGIDILIKSYALVIHKLDNSKRIRLRIAGDGPEMDYLKSLSVSLGISESVEFIGRINNSEVPDFLNELDVFCSLSHSESFGVSALEASSCGLPVVTSRADGFEETVIDNVTGYRVEHSNLNEVASILYKLIIDRQLRMKLGSSGRKFVCEKFNINSISTNFKSAYDMALSVEK</sequence>
<feature type="domain" description="Glycosyl transferase family 1" evidence="1">
    <location>
        <begin position="165"/>
        <end position="329"/>
    </location>
</feature>
<accession>A0A5P1PNG6</accession>
<proteinExistence type="predicted"/>
<name>A0A5P1PNG6_VIBPH</name>
<dbReference type="GO" id="GO:0016757">
    <property type="term" value="F:glycosyltransferase activity"/>
    <property type="evidence" value="ECO:0007669"/>
    <property type="project" value="InterPro"/>
</dbReference>
<organism evidence="3">
    <name type="scientific">Vibrio parahaemolyticus</name>
    <dbReference type="NCBI Taxonomy" id="670"/>
    <lineage>
        <taxon>Bacteria</taxon>
        <taxon>Pseudomonadati</taxon>
        <taxon>Pseudomonadota</taxon>
        <taxon>Gammaproteobacteria</taxon>
        <taxon>Vibrionales</taxon>
        <taxon>Vibrionaceae</taxon>
        <taxon>Vibrio</taxon>
    </lineage>
</organism>
<feature type="domain" description="Glycosyltransferase subfamily 4-like N-terminal" evidence="2">
    <location>
        <begin position="2"/>
        <end position="132"/>
    </location>
</feature>
<protein>
    <submittedName>
        <fullName evidence="3">Putative glycosyl transferase</fullName>
    </submittedName>
</protein>
<dbReference type="EMBL" id="MK455077">
    <property type="protein sequence ID" value="QEQ70600.1"/>
    <property type="molecule type" value="Genomic_DNA"/>
</dbReference>
<dbReference type="SUPFAM" id="SSF53756">
    <property type="entry name" value="UDP-Glycosyltransferase/glycogen phosphorylase"/>
    <property type="match status" value="1"/>
</dbReference>
<evidence type="ECO:0000313" key="3">
    <source>
        <dbReference type="EMBL" id="QEQ70600.1"/>
    </source>
</evidence>
<dbReference type="Pfam" id="PF13477">
    <property type="entry name" value="Glyco_trans_4_2"/>
    <property type="match status" value="1"/>
</dbReference>
<evidence type="ECO:0000259" key="1">
    <source>
        <dbReference type="Pfam" id="PF00534"/>
    </source>
</evidence>
<evidence type="ECO:0000259" key="2">
    <source>
        <dbReference type="Pfam" id="PF13477"/>
    </source>
</evidence>
<reference evidence="3" key="1">
    <citation type="journal article" date="2019" name="Int. J. Food Microbiol.">
        <title>Developing a novel molecular serotyping system based on capsular polysaccharide synthesis gene clusters of Vibrio parahaemolyticus.</title>
        <authorList>
            <person name="Pang Y."/>
            <person name="Guo X."/>
            <person name="Tian X."/>
            <person name="Liu F."/>
            <person name="Wang L."/>
            <person name="Wu J."/>
            <person name="Zhang S."/>
            <person name="Li S."/>
            <person name="Liu B."/>
        </authorList>
    </citation>
    <scope>NUCLEOTIDE SEQUENCE</scope>
    <source>
        <strain evidence="3">G2941</strain>
    </source>
</reference>
<dbReference type="PANTHER" id="PTHR45947:SF3">
    <property type="entry name" value="SULFOQUINOVOSYL TRANSFERASE SQD2"/>
    <property type="match status" value="1"/>
</dbReference>
<keyword evidence="3" id="KW-0808">Transferase</keyword>
<dbReference type="Pfam" id="PF00534">
    <property type="entry name" value="Glycos_transf_1"/>
    <property type="match status" value="1"/>
</dbReference>
<dbReference type="InterPro" id="IPR001296">
    <property type="entry name" value="Glyco_trans_1"/>
</dbReference>
<dbReference type="AlphaFoldDB" id="A0A5P1PNG6"/>